<dbReference type="Proteomes" id="UP000624703">
    <property type="component" value="Unassembled WGS sequence"/>
</dbReference>
<name>A0A8J7MBJ4_9BACT</name>
<keyword evidence="3" id="KW-1185">Reference proteome</keyword>
<protein>
    <submittedName>
        <fullName evidence="2">Uncharacterized protein</fullName>
    </submittedName>
</protein>
<sequence>MIFPNHHLKISQALTIALSSLASCLLVHGQSDLLRFANNDQLHGKYQSIDSQGQVVWKNDHAEQAIAFKQDKLHRIIFNNAQPAESSQYTQFVELSNGDILPAKVESLDANFIQLDTDYAGHLSIPRNKLKSIYSHPYQGRLLYYGPLNEDGWVQVSSPEENGDEEFDDEELPAEDPTDWTHHGLSWYSTSDSNQHLVRENALTDQCSLRFEVEWRDLFYLNVALFAETPNLHLADEDAAASAKKKLSTMQKIGEVTGQCYVLTLSQHNANLLRLIEDEKGEITSQKISDRSSSVRAMANKKMAVEIRISRPNRLLLLFIDGQLIKQWPLGSEVHTKGLSLALSNGNNNHTRSNIFKISQLSISEWSGYFDSPASMEVSDQDLIMLHNGIDRMAGNCESINNGKVTFYGPYDSQLSVPLDEVKVINFATENISQESENDNQVSRIFLAPYGRISGSLVKSDHQHLNIKHSLIGNVPISIHFASTLDFSANQSLLDLWDDRF</sequence>
<evidence type="ECO:0000313" key="3">
    <source>
        <dbReference type="Proteomes" id="UP000624703"/>
    </source>
</evidence>
<accession>A0A8J7MBJ4</accession>
<evidence type="ECO:0000313" key="2">
    <source>
        <dbReference type="EMBL" id="MBK1790412.1"/>
    </source>
</evidence>
<proteinExistence type="predicted"/>
<evidence type="ECO:0000256" key="1">
    <source>
        <dbReference type="SAM" id="MobiDB-lite"/>
    </source>
</evidence>
<reference evidence="2" key="1">
    <citation type="submission" date="2021-01" db="EMBL/GenBank/DDBJ databases">
        <title>Modified the classification status of verrucomicrobia.</title>
        <authorList>
            <person name="Feng X."/>
        </authorList>
    </citation>
    <scope>NUCLEOTIDE SEQUENCE</scope>
    <source>
        <strain evidence="2">_KCTC 22039</strain>
    </source>
</reference>
<comment type="caution">
    <text evidence="2">The sequence shown here is derived from an EMBL/GenBank/DDBJ whole genome shotgun (WGS) entry which is preliminary data.</text>
</comment>
<feature type="region of interest" description="Disordered" evidence="1">
    <location>
        <begin position="156"/>
        <end position="175"/>
    </location>
</feature>
<dbReference type="AlphaFoldDB" id="A0A8J7MBJ4"/>
<gene>
    <name evidence="2" type="ORF">JIN82_04485</name>
</gene>
<feature type="compositionally biased region" description="Acidic residues" evidence="1">
    <location>
        <begin position="161"/>
        <end position="175"/>
    </location>
</feature>
<dbReference type="RefSeq" id="WP_200310444.1">
    <property type="nucleotide sequence ID" value="NZ_JAENIM010000021.1"/>
</dbReference>
<organism evidence="2 3">
    <name type="scientific">Persicirhabdus sediminis</name>
    <dbReference type="NCBI Taxonomy" id="454144"/>
    <lineage>
        <taxon>Bacteria</taxon>
        <taxon>Pseudomonadati</taxon>
        <taxon>Verrucomicrobiota</taxon>
        <taxon>Verrucomicrobiia</taxon>
        <taxon>Verrucomicrobiales</taxon>
        <taxon>Verrucomicrobiaceae</taxon>
        <taxon>Persicirhabdus</taxon>
    </lineage>
</organism>
<dbReference type="EMBL" id="JAENIM010000021">
    <property type="protein sequence ID" value="MBK1790412.1"/>
    <property type="molecule type" value="Genomic_DNA"/>
</dbReference>